<reference evidence="2 3" key="1">
    <citation type="submission" date="2017-09" db="EMBL/GenBank/DDBJ databases">
        <title>Depth-based differentiation of microbial function through sediment-hosted aquifers and enrichment of novel symbionts in the deep terrestrial subsurface.</title>
        <authorList>
            <person name="Probst A.J."/>
            <person name="Ladd B."/>
            <person name="Jarett J.K."/>
            <person name="Geller-Mcgrath D.E."/>
            <person name="Sieber C.M."/>
            <person name="Emerson J.B."/>
            <person name="Anantharaman K."/>
            <person name="Thomas B.C."/>
            <person name="Malmstrom R."/>
            <person name="Stieglmeier M."/>
            <person name="Klingl A."/>
            <person name="Woyke T."/>
            <person name="Ryan C.M."/>
            <person name="Banfield J.F."/>
        </authorList>
    </citation>
    <scope>NUCLEOTIDE SEQUENCE [LARGE SCALE GENOMIC DNA]</scope>
    <source>
        <strain evidence="2">CG22_combo_CG10-13_8_21_14_all_38_20</strain>
    </source>
</reference>
<evidence type="ECO:0000259" key="1">
    <source>
        <dbReference type="Pfam" id="PF08308"/>
    </source>
</evidence>
<evidence type="ECO:0000313" key="2">
    <source>
        <dbReference type="EMBL" id="PIP61834.1"/>
    </source>
</evidence>
<dbReference type="SUPFAM" id="SSF82171">
    <property type="entry name" value="DPP6 N-terminal domain-like"/>
    <property type="match status" value="1"/>
</dbReference>
<feature type="domain" description="PEGA" evidence="1">
    <location>
        <begin position="41"/>
        <end position="99"/>
    </location>
</feature>
<dbReference type="AlphaFoldDB" id="A0A2H0BW57"/>
<accession>A0A2H0BW57</accession>
<dbReference type="InterPro" id="IPR011042">
    <property type="entry name" value="6-blade_b-propeller_TolB-like"/>
</dbReference>
<proteinExistence type="predicted"/>
<sequence length="401" mass="44357">MRSIILPVLSIALLLVVAIVVIFYARGYRFNTQEQVMSGTGLLVATSKPDGAQVFVDGELKSATNTTLSLTPGKHDVEIRKEGFQPWKKEMNIFEEVVSQTDAVLFPRNPGLSPLTNSGVLFPQIAPDGSAVAFVKRDPEATIAAGLRRQEILEQTGIFVLDLENRPLAFANNPRRIVAYAALPADLLDQDIIITWSPDKDQLLVQFETTAYLLNNANNPVPAFAPSSAETIELWEEQAALALQSKIEALPKELILMATSSAEIISFSPNETKFLYRGIKEDTVVQVIDPPLIGVNSTQEIRQIKPGNLYTYDLKEDRNYLVGPESEINVSWFPTSSHLVYIEEDKLKIMSFDTTNKTTLFAGAFDPDFVTPWPDGSSVVILTNLNPDASDELNLYAVKLR</sequence>
<dbReference type="InterPro" id="IPR013229">
    <property type="entry name" value="PEGA"/>
</dbReference>
<evidence type="ECO:0000313" key="3">
    <source>
        <dbReference type="Proteomes" id="UP000231246"/>
    </source>
</evidence>
<comment type="caution">
    <text evidence="2">The sequence shown here is derived from an EMBL/GenBank/DDBJ whole genome shotgun (WGS) entry which is preliminary data.</text>
</comment>
<dbReference type="EMBL" id="PCTA01000013">
    <property type="protein sequence ID" value="PIP61834.1"/>
    <property type="molecule type" value="Genomic_DNA"/>
</dbReference>
<name>A0A2H0BW57_9BACT</name>
<gene>
    <name evidence="2" type="ORF">COW99_01940</name>
</gene>
<dbReference type="Gene3D" id="2.120.10.30">
    <property type="entry name" value="TolB, C-terminal domain"/>
    <property type="match status" value="1"/>
</dbReference>
<dbReference type="Proteomes" id="UP000231246">
    <property type="component" value="Unassembled WGS sequence"/>
</dbReference>
<dbReference type="Pfam" id="PF08308">
    <property type="entry name" value="PEGA"/>
    <property type="match status" value="1"/>
</dbReference>
<organism evidence="2 3">
    <name type="scientific">Candidatus Roizmanbacteria bacterium CG22_combo_CG10-13_8_21_14_all_38_20</name>
    <dbReference type="NCBI Taxonomy" id="1974862"/>
    <lineage>
        <taxon>Bacteria</taxon>
        <taxon>Candidatus Roizmaniibacteriota</taxon>
    </lineage>
</organism>
<protein>
    <recommendedName>
        <fullName evidence="1">PEGA domain-containing protein</fullName>
    </recommendedName>
</protein>